<reference evidence="1" key="1">
    <citation type="journal article" date="2021" name="J. Hered.">
        <title>Genome Assembly of Salicaceae Populus deltoides (Eastern Cottonwood) I-69 Based on Nanopore Sequencing and Hi-C Technologies.</title>
        <authorList>
            <person name="Bai S."/>
            <person name="Wu H."/>
            <person name="Zhang J."/>
            <person name="Pan Z."/>
            <person name="Zhao W."/>
            <person name="Li Z."/>
            <person name="Tong C."/>
        </authorList>
    </citation>
    <scope>NUCLEOTIDE SEQUENCE</scope>
    <source>
        <tissue evidence="1">Leaf</tissue>
    </source>
</reference>
<protein>
    <submittedName>
        <fullName evidence="1">Uncharacterized protein</fullName>
    </submittedName>
</protein>
<dbReference type="Proteomes" id="UP000807159">
    <property type="component" value="Chromosome 11"/>
</dbReference>
<accession>A0A8T2XKI2</accession>
<evidence type="ECO:0000313" key="2">
    <source>
        <dbReference type="Proteomes" id="UP000807159"/>
    </source>
</evidence>
<dbReference type="EMBL" id="JACEGQ020000011">
    <property type="protein sequence ID" value="KAH8494055.1"/>
    <property type="molecule type" value="Genomic_DNA"/>
</dbReference>
<organism evidence="1 2">
    <name type="scientific">Populus deltoides</name>
    <name type="common">Eastern poplar</name>
    <name type="synonym">Eastern cottonwood</name>
    <dbReference type="NCBI Taxonomy" id="3696"/>
    <lineage>
        <taxon>Eukaryota</taxon>
        <taxon>Viridiplantae</taxon>
        <taxon>Streptophyta</taxon>
        <taxon>Embryophyta</taxon>
        <taxon>Tracheophyta</taxon>
        <taxon>Spermatophyta</taxon>
        <taxon>Magnoliopsida</taxon>
        <taxon>eudicotyledons</taxon>
        <taxon>Gunneridae</taxon>
        <taxon>Pentapetalae</taxon>
        <taxon>rosids</taxon>
        <taxon>fabids</taxon>
        <taxon>Malpighiales</taxon>
        <taxon>Salicaceae</taxon>
        <taxon>Saliceae</taxon>
        <taxon>Populus</taxon>
    </lineage>
</organism>
<name>A0A8T2XKI2_POPDE</name>
<proteinExistence type="predicted"/>
<comment type="caution">
    <text evidence="1">The sequence shown here is derived from an EMBL/GenBank/DDBJ whole genome shotgun (WGS) entry which is preliminary data.</text>
</comment>
<sequence length="57" mass="5885">MLDPLLVEVDLDLLLLLRCWSSLPLDLSVGQLCWEPVGDAGSAAGGGGSGSMAAERE</sequence>
<dbReference type="AlphaFoldDB" id="A0A8T2XKI2"/>
<keyword evidence="2" id="KW-1185">Reference proteome</keyword>
<evidence type="ECO:0000313" key="1">
    <source>
        <dbReference type="EMBL" id="KAH8494055.1"/>
    </source>
</evidence>
<gene>
    <name evidence="1" type="ORF">H0E87_020715</name>
</gene>
<feature type="non-terminal residue" evidence="1">
    <location>
        <position position="1"/>
    </location>
</feature>